<evidence type="ECO:0000259" key="1">
    <source>
        <dbReference type="Pfam" id="PF08348"/>
    </source>
</evidence>
<dbReference type="InterPro" id="IPR013559">
    <property type="entry name" value="YheO"/>
</dbReference>
<dbReference type="InterPro" id="IPR039445">
    <property type="entry name" value="DauR-like_HTH"/>
</dbReference>
<dbReference type="Pfam" id="PF13309">
    <property type="entry name" value="HTH_22"/>
    <property type="match status" value="1"/>
</dbReference>
<dbReference type="PATRIC" id="fig|83552.4.peg.987"/>
<dbReference type="Proteomes" id="UP000031307">
    <property type="component" value="Unassembled WGS sequence"/>
</dbReference>
<sequence length="205" mass="23744">MYIYRRNIMNLKQFFAIAQAIGLLLHPHGEVVIHDLKTGCIAHIVNNLSKRKVGDESLLDEIKNLSEIPDVFPLYFKTNWDGKRMRCVTATLRDRKGNPIGLLCINVDLSKWEDMQKFLQGFMEQIGDITKPEALFKDDWREKINEYVSIYLQEHGESLKTLTKEKKKKLIEALHIEGAFQAKNAASYIADVLEISRATLYNYLR</sequence>
<dbReference type="PANTHER" id="PTHR35568:SF1">
    <property type="entry name" value="TRANSCRIPTIONAL REGULATOR DAUR"/>
    <property type="match status" value="1"/>
</dbReference>
<evidence type="ECO:0000313" key="3">
    <source>
        <dbReference type="EMBL" id="KIA77842.1"/>
    </source>
</evidence>
<evidence type="ECO:0000259" key="2">
    <source>
        <dbReference type="Pfam" id="PF13309"/>
    </source>
</evidence>
<proteinExistence type="predicted"/>
<comment type="caution">
    <text evidence="3">The sequence shown here is derived from an EMBL/GenBank/DDBJ whole genome shotgun (WGS) entry which is preliminary data.</text>
</comment>
<dbReference type="PANTHER" id="PTHR35568">
    <property type="entry name" value="TRANSCRIPTIONAL REGULATOR DAUR"/>
    <property type="match status" value="1"/>
</dbReference>
<dbReference type="AlphaFoldDB" id="A0A0C1E9I0"/>
<dbReference type="InterPro" id="IPR039446">
    <property type="entry name" value="DauR-like"/>
</dbReference>
<evidence type="ECO:0008006" key="5">
    <source>
        <dbReference type="Google" id="ProtNLM"/>
    </source>
</evidence>
<name>A0A0C1E9I0_9BACT</name>
<dbReference type="Pfam" id="PF08348">
    <property type="entry name" value="PAS_6"/>
    <property type="match status" value="1"/>
</dbReference>
<feature type="domain" description="YheO-like" evidence="1">
    <location>
        <begin position="11"/>
        <end position="117"/>
    </location>
</feature>
<reference evidence="3 4" key="1">
    <citation type="journal article" date="2014" name="Mol. Biol. Evol.">
        <title>Massive expansion of Ubiquitination-related gene families within the Chlamydiae.</title>
        <authorList>
            <person name="Domman D."/>
            <person name="Collingro A."/>
            <person name="Lagkouvardos I."/>
            <person name="Gehre L."/>
            <person name="Weinmaier T."/>
            <person name="Rattei T."/>
            <person name="Subtil A."/>
            <person name="Horn M."/>
        </authorList>
    </citation>
    <scope>NUCLEOTIDE SEQUENCE [LARGE SCALE GENOMIC DNA]</scope>
    <source>
        <strain evidence="3 4">OEW1</strain>
    </source>
</reference>
<accession>A0A0C1E9I0</accession>
<gene>
    <name evidence="3" type="ORF">DB43_FN00110</name>
</gene>
<evidence type="ECO:0000313" key="4">
    <source>
        <dbReference type="Proteomes" id="UP000031307"/>
    </source>
</evidence>
<protein>
    <recommendedName>
        <fullName evidence="5">YheO-like protein</fullName>
    </recommendedName>
</protein>
<feature type="domain" description="Transcriptional regulator DauR-like HTH" evidence="2">
    <location>
        <begin position="144"/>
        <end position="205"/>
    </location>
</feature>
<dbReference type="EMBL" id="JSAM01000058">
    <property type="protein sequence ID" value="KIA77842.1"/>
    <property type="molecule type" value="Genomic_DNA"/>
</dbReference>
<organism evidence="3 4">
    <name type="scientific">Parachlamydia acanthamoebae</name>
    <dbReference type="NCBI Taxonomy" id="83552"/>
    <lineage>
        <taxon>Bacteria</taxon>
        <taxon>Pseudomonadati</taxon>
        <taxon>Chlamydiota</taxon>
        <taxon>Chlamydiia</taxon>
        <taxon>Parachlamydiales</taxon>
        <taxon>Parachlamydiaceae</taxon>
        <taxon>Parachlamydia</taxon>
    </lineage>
</organism>